<dbReference type="SUPFAM" id="SSF56219">
    <property type="entry name" value="DNase I-like"/>
    <property type="match status" value="1"/>
</dbReference>
<dbReference type="InterPro" id="IPR036691">
    <property type="entry name" value="Endo/exonu/phosph_ase_sf"/>
</dbReference>
<evidence type="ECO:0000256" key="1">
    <source>
        <dbReference type="SAM" id="Coils"/>
    </source>
</evidence>
<feature type="region of interest" description="Disordered" evidence="2">
    <location>
        <begin position="1"/>
        <end position="60"/>
    </location>
</feature>
<keyword evidence="4" id="KW-0255">Endonuclease</keyword>
<gene>
    <name evidence="4" type="ORF">NOR_08763</name>
</gene>
<organism evidence="4 5">
    <name type="scientific">Metarhizium rileyi (strain RCEF 4871)</name>
    <name type="common">Nomuraea rileyi</name>
    <dbReference type="NCBI Taxonomy" id="1649241"/>
    <lineage>
        <taxon>Eukaryota</taxon>
        <taxon>Fungi</taxon>
        <taxon>Dikarya</taxon>
        <taxon>Ascomycota</taxon>
        <taxon>Pezizomycotina</taxon>
        <taxon>Sordariomycetes</taxon>
        <taxon>Hypocreomycetidae</taxon>
        <taxon>Hypocreales</taxon>
        <taxon>Clavicipitaceae</taxon>
        <taxon>Metarhizium</taxon>
    </lineage>
</organism>
<accession>A0A166VMY1</accession>
<dbReference type="AlphaFoldDB" id="A0A166VMY1"/>
<proteinExistence type="predicted"/>
<feature type="compositionally biased region" description="Pro residues" evidence="2">
    <location>
        <begin position="1"/>
        <end position="12"/>
    </location>
</feature>
<evidence type="ECO:0000313" key="4">
    <source>
        <dbReference type="EMBL" id="OAA33837.1"/>
    </source>
</evidence>
<keyword evidence="5" id="KW-1185">Reference proteome</keyword>
<dbReference type="GO" id="GO:0004519">
    <property type="term" value="F:endonuclease activity"/>
    <property type="evidence" value="ECO:0007669"/>
    <property type="project" value="UniProtKB-KW"/>
</dbReference>
<feature type="domain" description="Endonuclease/exonuclease/phosphatase" evidence="3">
    <location>
        <begin position="440"/>
        <end position="574"/>
    </location>
</feature>
<dbReference type="Proteomes" id="UP000243498">
    <property type="component" value="Unassembled WGS sequence"/>
</dbReference>
<feature type="compositionally biased region" description="Basic and acidic residues" evidence="2">
    <location>
        <begin position="24"/>
        <end position="34"/>
    </location>
</feature>
<keyword evidence="1" id="KW-0175">Coiled coil</keyword>
<protein>
    <submittedName>
        <fullName evidence="4">Endonuclease/exonuclease/phosphatase</fullName>
    </submittedName>
</protein>
<dbReference type="InterPro" id="IPR005135">
    <property type="entry name" value="Endo/exonuclease/phosphatase"/>
</dbReference>
<reference evidence="4 5" key="1">
    <citation type="journal article" date="2016" name="Genome Biol. Evol.">
        <title>Divergent and convergent evolution of fungal pathogenicity.</title>
        <authorList>
            <person name="Shang Y."/>
            <person name="Xiao G."/>
            <person name="Zheng P."/>
            <person name="Cen K."/>
            <person name="Zhan S."/>
            <person name="Wang C."/>
        </authorList>
    </citation>
    <scope>NUCLEOTIDE SEQUENCE [LARGE SCALE GENOMIC DNA]</scope>
    <source>
        <strain evidence="4 5">RCEF 4871</strain>
    </source>
</reference>
<evidence type="ECO:0000313" key="5">
    <source>
        <dbReference type="Proteomes" id="UP000243498"/>
    </source>
</evidence>
<dbReference type="STRING" id="1081105.A0A166VMY1"/>
<evidence type="ECO:0000259" key="3">
    <source>
        <dbReference type="Pfam" id="PF14529"/>
    </source>
</evidence>
<dbReference type="Gene3D" id="3.60.10.10">
    <property type="entry name" value="Endonuclease/exonuclease/phosphatase"/>
    <property type="match status" value="1"/>
</dbReference>
<feature type="compositionally biased region" description="Polar residues" evidence="2">
    <location>
        <begin position="13"/>
        <end position="23"/>
    </location>
</feature>
<comment type="caution">
    <text evidence="4">The sequence shown here is derived from an EMBL/GenBank/DDBJ whole genome shotgun (WGS) entry which is preliminary data.</text>
</comment>
<dbReference type="Pfam" id="PF14529">
    <property type="entry name" value="Exo_endo_phos_2"/>
    <property type="match status" value="1"/>
</dbReference>
<evidence type="ECO:0000256" key="2">
    <source>
        <dbReference type="SAM" id="MobiDB-lite"/>
    </source>
</evidence>
<keyword evidence="4" id="KW-0540">Nuclease</keyword>
<name>A0A166VMY1_METRR</name>
<keyword evidence="4" id="KW-0378">Hydrolase</keyword>
<sequence length="816" mass="91782">MADPPAGGPEPHPTNTQETTTSAARDDHQGRTDSDIAGLLNENRKRTRSGDAFTPSDPAGRITTKEVWKLIGSLKEVIRRQTAAIESTQNELQEIKHNQNVLQEQNEKLHEEVKALRARVESGPTATTTRTWAAVAANGSDTTPLLNHQRPEKDQNCVRISTQRTFVDPRDNDNSDGTVFGRYLPTEAVNAHIRTALQNNAATQEAQVAGIGTTKTGYLIRFKDSESAEVARNNTEWLNQLGNNTKLVKPRFGVVVHRTPTEEFDLGTGATPTAEQTAKAAGKIIEDNDLAKHGFHIEELAWMKAKDKALGQFASLGIWFDSPEGAEHILQSGFIVNQHYIPHVLNMMKSAPRMEALINDHQTQELDILLIQEPSITTYRTHVNHSAWRLYRPTTKVDATRFRSLIYINRRISTSSHRQIPCDHPDIVAVKIWTAESQTLVFSVYIPPVPLFTTDNASASAAPTLAAIENTITTATQNEKRSTSIIIAGDFNRHHPMWGGNNIPPRFIEHADELISFFQNHNLSSCLPRGTATYWALNYPGQNSTIDQTLTDKPDLLVKCQLYHENYGSDHRATYSEWNIQAQRRPSAIDRKSYERANWARIGEEVSSQMNPWKEIKTRPALDQAVESLTAATAQAVDRFTPNTRPTPYSKRWFTPNLKAQQVEVNQLRRRWQASCAELGRTHPNTTAAFQAMKMKRRVWTRTIEKTKASHWRQFLDEAGEGKLWKAATYMKPRETWGCVPALQAGLNELTENEDKAQAFLEAFFPKMNTPESSPLTVSDTELPWHPITELEIERSLRTMKGTTAPGEDNLPMLHV</sequence>
<dbReference type="EMBL" id="AZHC01000152">
    <property type="protein sequence ID" value="OAA33837.1"/>
    <property type="molecule type" value="Genomic_DNA"/>
</dbReference>
<dbReference type="OrthoDB" id="5244787at2759"/>
<feature type="coiled-coil region" evidence="1">
    <location>
        <begin position="78"/>
        <end position="119"/>
    </location>
</feature>
<dbReference type="OMA" id="ANWARIG"/>